<feature type="region of interest" description="Disordered" evidence="1">
    <location>
        <begin position="31"/>
        <end position="145"/>
    </location>
</feature>
<dbReference type="Proteomes" id="UP000298049">
    <property type="component" value="Chromosome"/>
</dbReference>
<organism evidence="4 5">
    <name type="scientific">Hydrocarboniclastica marina</name>
    <dbReference type="NCBI Taxonomy" id="2259620"/>
    <lineage>
        <taxon>Bacteria</taxon>
        <taxon>Pseudomonadati</taxon>
        <taxon>Pseudomonadota</taxon>
        <taxon>Gammaproteobacteria</taxon>
        <taxon>Alteromonadales</taxon>
        <taxon>Alteromonadaceae</taxon>
        <taxon>Hydrocarboniclastica</taxon>
    </lineage>
</organism>
<gene>
    <name evidence="4" type="ORF">soil367_10010</name>
</gene>
<dbReference type="AlphaFoldDB" id="A0A4P7XLY4"/>
<evidence type="ECO:0000259" key="3">
    <source>
        <dbReference type="Pfam" id="PF16537"/>
    </source>
</evidence>
<dbReference type="OrthoDB" id="5432325at2"/>
<keyword evidence="2" id="KW-0732">Signal</keyword>
<feature type="compositionally biased region" description="Low complexity" evidence="1">
    <location>
        <begin position="105"/>
        <end position="118"/>
    </location>
</feature>
<dbReference type="InterPro" id="IPR032389">
    <property type="entry name" value="GspB_C"/>
</dbReference>
<sequence length="247" mass="26074">MNGLLLAWLFWPQMGSQPLPAAVVAPPAPVALVPAPGQWADSEQSGAKNPEPYLLQETPRPASQANTRPSPGNPDAADARQPETQQPQAGGTAVPTAVLGPQPEMASAMADSAALPAPGSNDVAQSNTPAQAVQQPGPEQATWGKPDADVAAAGEEVPSDQQAGFAVPALGEMSTSFQRRVPDLVFNSHIFSSRPDARRVMINSEYLREGARFGDMIVEEITEDGVILSLQGELFAVSVVRNWNRPR</sequence>
<dbReference type="KEGG" id="hmi:soil367_10010"/>
<feature type="compositionally biased region" description="Polar residues" evidence="1">
    <location>
        <begin position="61"/>
        <end position="70"/>
    </location>
</feature>
<dbReference type="Pfam" id="PF16537">
    <property type="entry name" value="T2SSB"/>
    <property type="match status" value="1"/>
</dbReference>
<feature type="chain" id="PRO_5020420314" description="Type II secretion system protein GspB C-terminal domain-containing protein" evidence="2">
    <location>
        <begin position="22"/>
        <end position="247"/>
    </location>
</feature>
<evidence type="ECO:0000313" key="5">
    <source>
        <dbReference type="Proteomes" id="UP000298049"/>
    </source>
</evidence>
<protein>
    <recommendedName>
        <fullName evidence="3">Type II secretion system protein GspB C-terminal domain-containing protein</fullName>
    </recommendedName>
</protein>
<dbReference type="GO" id="GO:0015627">
    <property type="term" value="C:type II protein secretion system complex"/>
    <property type="evidence" value="ECO:0007669"/>
    <property type="project" value="InterPro"/>
</dbReference>
<feature type="domain" description="Type II secretion system protein GspB C-terminal" evidence="3">
    <location>
        <begin position="181"/>
        <end position="237"/>
    </location>
</feature>
<dbReference type="EMBL" id="CP031093">
    <property type="protein sequence ID" value="QCF27893.1"/>
    <property type="molecule type" value="Genomic_DNA"/>
</dbReference>
<accession>A0A4P7XLY4</accession>
<evidence type="ECO:0000256" key="1">
    <source>
        <dbReference type="SAM" id="MobiDB-lite"/>
    </source>
</evidence>
<evidence type="ECO:0000313" key="4">
    <source>
        <dbReference type="EMBL" id="QCF27893.1"/>
    </source>
</evidence>
<feature type="signal peptide" evidence="2">
    <location>
        <begin position="1"/>
        <end position="21"/>
    </location>
</feature>
<reference evidence="4 5" key="1">
    <citation type="submission" date="2018-07" db="EMBL/GenBank/DDBJ databases">
        <title>Marsedoiliclastica nanhaica gen. nov. sp. nov., a novel marine hydrocarbonoclastic bacterium isolated from an in-situ enriched hydrocarbon-degrading consortium in deep-sea sediment.</title>
        <authorList>
            <person name="Dong C."/>
            <person name="Ma T."/>
            <person name="Liu R."/>
            <person name="Shao Z."/>
        </authorList>
    </citation>
    <scope>NUCLEOTIDE SEQUENCE [LARGE SCALE GENOMIC DNA]</scope>
    <source>
        <strain evidence="5">soil36-7</strain>
    </source>
</reference>
<feature type="compositionally biased region" description="Polar residues" evidence="1">
    <location>
        <begin position="122"/>
        <end position="134"/>
    </location>
</feature>
<proteinExistence type="predicted"/>
<evidence type="ECO:0000256" key="2">
    <source>
        <dbReference type="SAM" id="SignalP"/>
    </source>
</evidence>
<keyword evidence="5" id="KW-1185">Reference proteome</keyword>
<name>A0A4P7XLY4_9ALTE</name>